<dbReference type="RefSeq" id="WP_132246605.1">
    <property type="nucleotide sequence ID" value="NZ_SLWV01000021.1"/>
</dbReference>
<name>A0A4R2KGH5_9FIRM</name>
<feature type="compositionally biased region" description="Basic and acidic residues" evidence="3">
    <location>
        <begin position="69"/>
        <end position="82"/>
    </location>
</feature>
<dbReference type="OrthoDB" id="9779889at2"/>
<accession>A0A4R2KGH5</accession>
<sequence length="141" mass="16945">MKNAYKILEINTKASQNEIKTAYRKLAKKYHPDVNQNDKYTAEKFREVTEAYNILRDEKLKKEYDQKLCNEQETNQRTEQSTKTKKQAKTTNKMNVDFEFENFFGFNPRTKETKKDFGNKNKKDPMNTNDIFESFFKVKRD</sequence>
<dbReference type="CDD" id="cd06257">
    <property type="entry name" value="DnaJ"/>
    <property type="match status" value="1"/>
</dbReference>
<dbReference type="SMART" id="SM00271">
    <property type="entry name" value="DnaJ"/>
    <property type="match status" value="1"/>
</dbReference>
<feature type="region of interest" description="Disordered" evidence="3">
    <location>
        <begin position="69"/>
        <end position="90"/>
    </location>
</feature>
<dbReference type="GO" id="GO:0006260">
    <property type="term" value="P:DNA replication"/>
    <property type="evidence" value="ECO:0007669"/>
    <property type="project" value="UniProtKB-KW"/>
</dbReference>
<evidence type="ECO:0000256" key="1">
    <source>
        <dbReference type="ARBA" id="ARBA00022705"/>
    </source>
</evidence>
<dbReference type="InterPro" id="IPR051938">
    <property type="entry name" value="Apopto_cytoskel_mod"/>
</dbReference>
<gene>
    <name evidence="5" type="ORF">EV214_12154</name>
</gene>
<dbReference type="SUPFAM" id="SSF46565">
    <property type="entry name" value="Chaperone J-domain"/>
    <property type="match status" value="1"/>
</dbReference>
<dbReference type="InterPro" id="IPR018253">
    <property type="entry name" value="DnaJ_domain_CS"/>
</dbReference>
<dbReference type="InterPro" id="IPR001623">
    <property type="entry name" value="DnaJ_domain"/>
</dbReference>
<dbReference type="Gene3D" id="1.10.287.110">
    <property type="entry name" value="DnaJ domain"/>
    <property type="match status" value="1"/>
</dbReference>
<dbReference type="PROSITE" id="PS50076">
    <property type="entry name" value="DNAJ_2"/>
    <property type="match status" value="1"/>
</dbReference>
<keyword evidence="6" id="KW-1185">Reference proteome</keyword>
<evidence type="ECO:0000256" key="2">
    <source>
        <dbReference type="ARBA" id="ARBA00023186"/>
    </source>
</evidence>
<evidence type="ECO:0000259" key="4">
    <source>
        <dbReference type="PROSITE" id="PS50076"/>
    </source>
</evidence>
<dbReference type="PANTHER" id="PTHR44145:SF3">
    <property type="entry name" value="DNAJ HOMOLOG SUBFAMILY A MEMBER 3, MITOCHONDRIAL"/>
    <property type="match status" value="1"/>
</dbReference>
<organism evidence="5 6">
    <name type="scientific">Marinisporobacter balticus</name>
    <dbReference type="NCBI Taxonomy" id="2018667"/>
    <lineage>
        <taxon>Bacteria</taxon>
        <taxon>Bacillati</taxon>
        <taxon>Bacillota</taxon>
        <taxon>Clostridia</taxon>
        <taxon>Peptostreptococcales</taxon>
        <taxon>Thermotaleaceae</taxon>
        <taxon>Marinisporobacter</taxon>
    </lineage>
</organism>
<dbReference type="InterPro" id="IPR036869">
    <property type="entry name" value="J_dom_sf"/>
</dbReference>
<evidence type="ECO:0000313" key="6">
    <source>
        <dbReference type="Proteomes" id="UP000294919"/>
    </source>
</evidence>
<dbReference type="PROSITE" id="PS00636">
    <property type="entry name" value="DNAJ_1"/>
    <property type="match status" value="1"/>
</dbReference>
<feature type="domain" description="J" evidence="4">
    <location>
        <begin position="3"/>
        <end position="68"/>
    </location>
</feature>
<comment type="caution">
    <text evidence="5">The sequence shown here is derived from an EMBL/GenBank/DDBJ whole genome shotgun (WGS) entry which is preliminary data.</text>
</comment>
<proteinExistence type="predicted"/>
<dbReference type="PRINTS" id="PR00625">
    <property type="entry name" value="JDOMAIN"/>
</dbReference>
<dbReference type="Proteomes" id="UP000294919">
    <property type="component" value="Unassembled WGS sequence"/>
</dbReference>
<keyword evidence="1" id="KW-0235">DNA replication</keyword>
<dbReference type="PANTHER" id="PTHR44145">
    <property type="entry name" value="DNAJ HOMOLOG SUBFAMILY A MEMBER 3, MITOCHONDRIAL"/>
    <property type="match status" value="1"/>
</dbReference>
<reference evidence="5 6" key="1">
    <citation type="submission" date="2019-03" db="EMBL/GenBank/DDBJ databases">
        <title>Genomic Encyclopedia of Type Strains, Phase IV (KMG-IV): sequencing the most valuable type-strain genomes for metagenomic binning, comparative biology and taxonomic classification.</title>
        <authorList>
            <person name="Goeker M."/>
        </authorList>
    </citation>
    <scope>NUCLEOTIDE SEQUENCE [LARGE SCALE GENOMIC DNA]</scope>
    <source>
        <strain evidence="5 6">DSM 102940</strain>
    </source>
</reference>
<dbReference type="EMBL" id="SLWV01000021">
    <property type="protein sequence ID" value="TCO71502.1"/>
    <property type="molecule type" value="Genomic_DNA"/>
</dbReference>
<evidence type="ECO:0000256" key="3">
    <source>
        <dbReference type="SAM" id="MobiDB-lite"/>
    </source>
</evidence>
<keyword evidence="2" id="KW-0143">Chaperone</keyword>
<protein>
    <submittedName>
        <fullName evidence="5">Molecular chaperone DnaJ</fullName>
    </submittedName>
</protein>
<dbReference type="AlphaFoldDB" id="A0A4R2KGH5"/>
<dbReference type="Pfam" id="PF00226">
    <property type="entry name" value="DnaJ"/>
    <property type="match status" value="1"/>
</dbReference>
<evidence type="ECO:0000313" key="5">
    <source>
        <dbReference type="EMBL" id="TCO71502.1"/>
    </source>
</evidence>